<dbReference type="Proteomes" id="UP001497516">
    <property type="component" value="Chromosome 9"/>
</dbReference>
<sequence>MDLVSDYEASNLSTEYCATEFNRRLKKANCLHVRPFDSMAARFEVVTGVNNAVNKGGNSQVVHLNVDDRSRRCTCENFQGTVIPCSHAIACCQFLGMEAKVFINPHAALRECYKSGFEPLGDMRYWPKYHGPYLHVASFYAMRWIDAMEGFLPSAAFVIKLDTMQRPIQIKVRLNPNHHRP</sequence>
<dbReference type="SMART" id="SM00575">
    <property type="entry name" value="ZnF_PMZ"/>
    <property type="match status" value="1"/>
</dbReference>
<keyword evidence="3" id="KW-0862">Zinc</keyword>
<evidence type="ECO:0000259" key="5">
    <source>
        <dbReference type="PROSITE" id="PS50966"/>
    </source>
</evidence>
<evidence type="ECO:0000256" key="2">
    <source>
        <dbReference type="ARBA" id="ARBA00022771"/>
    </source>
</evidence>
<name>A0AAV2GKY3_9ROSI</name>
<evidence type="ECO:0000313" key="6">
    <source>
        <dbReference type="EMBL" id="CAL1411136.1"/>
    </source>
</evidence>
<evidence type="ECO:0000256" key="4">
    <source>
        <dbReference type="PROSITE-ProRule" id="PRU00325"/>
    </source>
</evidence>
<keyword evidence="2 4" id="KW-0863">Zinc-finger</keyword>
<proteinExistence type="predicted"/>
<keyword evidence="1" id="KW-0479">Metal-binding</keyword>
<feature type="domain" description="SWIM-type" evidence="5">
    <location>
        <begin position="60"/>
        <end position="96"/>
    </location>
</feature>
<dbReference type="InterPro" id="IPR006564">
    <property type="entry name" value="Znf_PMZ"/>
</dbReference>
<keyword evidence="7" id="KW-1185">Reference proteome</keyword>
<protein>
    <recommendedName>
        <fullName evidence="5">SWIM-type domain-containing protein</fullName>
    </recommendedName>
</protein>
<evidence type="ECO:0000313" key="7">
    <source>
        <dbReference type="Proteomes" id="UP001497516"/>
    </source>
</evidence>
<reference evidence="6 7" key="1">
    <citation type="submission" date="2024-04" db="EMBL/GenBank/DDBJ databases">
        <authorList>
            <person name="Fracassetti M."/>
        </authorList>
    </citation>
    <scope>NUCLEOTIDE SEQUENCE [LARGE SCALE GENOMIC DNA]</scope>
</reference>
<dbReference type="Pfam" id="PF04434">
    <property type="entry name" value="SWIM"/>
    <property type="match status" value="1"/>
</dbReference>
<evidence type="ECO:0000256" key="1">
    <source>
        <dbReference type="ARBA" id="ARBA00022723"/>
    </source>
</evidence>
<dbReference type="GO" id="GO:0008270">
    <property type="term" value="F:zinc ion binding"/>
    <property type="evidence" value="ECO:0007669"/>
    <property type="project" value="UniProtKB-KW"/>
</dbReference>
<accession>A0AAV2GKY3</accession>
<dbReference type="InterPro" id="IPR007527">
    <property type="entry name" value="Znf_SWIM"/>
</dbReference>
<gene>
    <name evidence="6" type="ORF">LTRI10_LOCUS50511</name>
</gene>
<organism evidence="6 7">
    <name type="scientific">Linum trigynum</name>
    <dbReference type="NCBI Taxonomy" id="586398"/>
    <lineage>
        <taxon>Eukaryota</taxon>
        <taxon>Viridiplantae</taxon>
        <taxon>Streptophyta</taxon>
        <taxon>Embryophyta</taxon>
        <taxon>Tracheophyta</taxon>
        <taxon>Spermatophyta</taxon>
        <taxon>Magnoliopsida</taxon>
        <taxon>eudicotyledons</taxon>
        <taxon>Gunneridae</taxon>
        <taxon>Pentapetalae</taxon>
        <taxon>rosids</taxon>
        <taxon>fabids</taxon>
        <taxon>Malpighiales</taxon>
        <taxon>Linaceae</taxon>
        <taxon>Linum</taxon>
    </lineage>
</organism>
<dbReference type="AlphaFoldDB" id="A0AAV2GKY3"/>
<dbReference type="PROSITE" id="PS50966">
    <property type="entry name" value="ZF_SWIM"/>
    <property type="match status" value="1"/>
</dbReference>
<evidence type="ECO:0000256" key="3">
    <source>
        <dbReference type="ARBA" id="ARBA00022833"/>
    </source>
</evidence>
<dbReference type="EMBL" id="OZ034822">
    <property type="protein sequence ID" value="CAL1411136.1"/>
    <property type="molecule type" value="Genomic_DNA"/>
</dbReference>